<dbReference type="Pfam" id="PF13899">
    <property type="entry name" value="Thioredoxin_7"/>
    <property type="match status" value="1"/>
</dbReference>
<organism evidence="2">
    <name type="scientific">hydrothermal vent metagenome</name>
    <dbReference type="NCBI Taxonomy" id="652676"/>
    <lineage>
        <taxon>unclassified sequences</taxon>
        <taxon>metagenomes</taxon>
        <taxon>ecological metagenomes</taxon>
    </lineage>
</organism>
<dbReference type="PROSITE" id="PS51352">
    <property type="entry name" value="THIOREDOXIN_2"/>
    <property type="match status" value="1"/>
</dbReference>
<sequence length="177" mass="20127">MKISPHLLLLALLIPAMSFASVNEKVGSTQNAARASLLKTLPIYSTTYDPKRDAFKDGAAAVALATKTNRRILIELGGDWCTWCHRMETFFEHNPDVEKRLHETFVILKINVNNENDNAAFLKAFPKALGYPHMYVSEYNGSVLWSKDTAEFVINGQYSRDAFFTFFDQWNIKNSKN</sequence>
<name>A0A3B0XXM1_9ZZZZ</name>
<dbReference type="InterPro" id="IPR013766">
    <property type="entry name" value="Thioredoxin_domain"/>
</dbReference>
<dbReference type="AlphaFoldDB" id="A0A3B0XXM1"/>
<evidence type="ECO:0000313" key="2">
    <source>
        <dbReference type="EMBL" id="VAW60936.1"/>
    </source>
</evidence>
<accession>A0A3B0XXM1</accession>
<dbReference type="EMBL" id="UOFJ01000018">
    <property type="protein sequence ID" value="VAW60936.1"/>
    <property type="molecule type" value="Genomic_DNA"/>
</dbReference>
<proteinExistence type="predicted"/>
<protein>
    <recommendedName>
        <fullName evidence="1">Thioredoxin domain-containing protein</fullName>
    </recommendedName>
</protein>
<dbReference type="Gene3D" id="3.40.30.10">
    <property type="entry name" value="Glutaredoxin"/>
    <property type="match status" value="1"/>
</dbReference>
<feature type="domain" description="Thioredoxin" evidence="1">
    <location>
        <begin position="8"/>
        <end position="172"/>
    </location>
</feature>
<dbReference type="SUPFAM" id="SSF52833">
    <property type="entry name" value="Thioredoxin-like"/>
    <property type="match status" value="1"/>
</dbReference>
<reference evidence="2" key="1">
    <citation type="submission" date="2018-06" db="EMBL/GenBank/DDBJ databases">
        <authorList>
            <person name="Zhirakovskaya E."/>
        </authorList>
    </citation>
    <scope>NUCLEOTIDE SEQUENCE</scope>
</reference>
<gene>
    <name evidence="2" type="ORF">MNBD_GAMMA10-2285</name>
</gene>
<dbReference type="InterPro" id="IPR036249">
    <property type="entry name" value="Thioredoxin-like_sf"/>
</dbReference>
<evidence type="ECO:0000259" key="1">
    <source>
        <dbReference type="PROSITE" id="PS51352"/>
    </source>
</evidence>